<reference evidence="3" key="6">
    <citation type="journal article" date="2017" name="Nat. Commun.">
        <title>Evolutionary dynamics and genomic features of the Elizabethkingia anophelis 2015 to 2016 Wisconsin outbreak strain.</title>
        <authorList>
            <person name="Perrin A."/>
            <person name="Larsonneur E."/>
            <person name="Nicholson A.C."/>
            <person name="Edwards D.J."/>
            <person name="Gundlach K.M."/>
            <person name="Whitney A.M."/>
            <person name="Gulvik C.A."/>
            <person name="Bell M.E."/>
            <person name="Rendueles O."/>
            <person name="Cury J."/>
            <person name="Hugon P."/>
            <person name="Clermont D."/>
            <person name="Enouf V."/>
            <person name="Loparev V."/>
            <person name="Juieng P."/>
            <person name="Monson T."/>
            <person name="Warshauer D."/>
            <person name="Elbadawi L.I."/>
            <person name="Walters M.S."/>
            <person name="Crist M.B."/>
            <person name="Noble-Wang J."/>
            <person name="Borlaug G."/>
            <person name="Rocha E.P.C."/>
            <person name="Criscuolo A."/>
            <person name="Touchon M."/>
            <person name="Davis J.P."/>
            <person name="Holt K.E."/>
            <person name="McQuiston J.R."/>
            <person name="Brisse S."/>
        </authorList>
    </citation>
    <scope>NUCLEOTIDE SEQUENCE</scope>
</reference>
<organism evidence="3">
    <name type="scientific">Elizabethkingia anophelis</name>
    <dbReference type="NCBI Taxonomy" id="1117645"/>
    <lineage>
        <taxon>Bacteria</taxon>
        <taxon>Pseudomonadati</taxon>
        <taxon>Bacteroidota</taxon>
        <taxon>Flavobacteriia</taxon>
        <taxon>Flavobacteriales</taxon>
        <taxon>Weeksellaceae</taxon>
        <taxon>Elizabethkingia</taxon>
    </lineage>
</organism>
<dbReference type="CDD" id="cd00093">
    <property type="entry name" value="HTH_XRE"/>
    <property type="match status" value="1"/>
</dbReference>
<gene>
    <name evidence="3" type="primary">ICEEaIII(3)_As1_23972_24280</name>
    <name evidence="2" type="synonym">ICEEaIII(1)_R26_17996_17688</name>
</gene>
<reference evidence="3" key="5">
    <citation type="journal article" date="2017" name="Genome Announc.">
        <title>Complete Circularized Genome Sequences of Four Strains of Elizabethkingia anophelis, Including Two Novel Strains Isolated from Wild-Caught Anopheles sinensis.</title>
        <authorList>
            <person name="Pei D."/>
            <person name="Nicholson A.C."/>
            <person name="Jiang J."/>
            <person name="Chen H."/>
            <person name="Whitney A.M."/>
            <person name="Villarma A."/>
            <person name="Bell M."/>
            <person name="Humrighouse B."/>
            <person name="Rowe L.A."/>
            <person name="Sheth M."/>
            <person name="Batra D."/>
            <person name="Juieng P."/>
            <person name="Loparev V.N."/>
            <person name="McQuiston J.R."/>
            <person name="Lan Y."/>
            <person name="Ma Y."/>
            <person name="Xu J."/>
        </authorList>
    </citation>
    <scope>NUCLEOTIDE SEQUENCE</scope>
</reference>
<dbReference type="RefSeq" id="WP_009090892.1">
    <property type="nucleotide sequence ID" value="NZ_CBCRWW010000026.1"/>
</dbReference>
<reference evidence="3" key="3">
    <citation type="journal article" date="2016" name="Genome Announc.">
        <title>Complete Genome Sequences of Four Strains from the 2015-2016 Elizabethkingia anophelis Outbreak.</title>
        <authorList>
            <person name="Nicholson A.C."/>
            <person name="Whitney A.M."/>
            <person name="Emery B.D."/>
            <person name="Bell M.E."/>
            <person name="Gartin J.T."/>
            <person name="Humrighouse B.W."/>
            <person name="Loparev V.N."/>
            <person name="Batra D."/>
            <person name="Sheth M."/>
            <person name="Rowe L.A."/>
            <person name="Juieng P."/>
            <person name="Knipe K."/>
            <person name="Gulvik C."/>
            <person name="McQuiston J.R."/>
        </authorList>
    </citation>
    <scope>NUCLEOTIDE SEQUENCE</scope>
</reference>
<evidence type="ECO:0000313" key="2">
    <source>
        <dbReference type="EMBL" id="DAC75464.1"/>
    </source>
</evidence>
<sequence>MIKQLDPKKLSKLKRADDYLDEKYGKEGTPERQALMERAYNWYYTELIKDTRKSKKMTQQELADKIGKKREYISQLEQGKTDIQLSNFIKIVHALGLEITIS</sequence>
<reference evidence="3" key="2">
    <citation type="journal article" date="2014" name="PLoS ONE">
        <title>Insights from the genome annotation of Elizabethkingia anophelis from the malaria vector Anopheles gambiae.</title>
        <authorList>
            <person name="Kukutla P."/>
            <person name="Lindberg B.G."/>
            <person name="Pei D."/>
            <person name="Rayl M."/>
            <person name="Yu W."/>
            <person name="Steritz M."/>
            <person name="Faye I."/>
            <person name="Xu J."/>
        </authorList>
    </citation>
    <scope>NUCLEOTIDE SEQUENCE</scope>
</reference>
<dbReference type="AlphaFoldDB" id="A0A455ZFN0"/>
<proteinExistence type="predicted"/>
<dbReference type="GO" id="GO:0003677">
    <property type="term" value="F:DNA binding"/>
    <property type="evidence" value="ECO:0007669"/>
    <property type="project" value="InterPro"/>
</dbReference>
<dbReference type="InterPro" id="IPR010982">
    <property type="entry name" value="Lambda_DNA-bd_dom_sf"/>
</dbReference>
<dbReference type="EMBL" id="BK010606">
    <property type="protein sequence ID" value="DAC75464.1"/>
    <property type="molecule type" value="Genomic_DNA"/>
</dbReference>
<protein>
    <recommendedName>
        <fullName evidence="1">HTH cro/C1-type domain-containing protein</fullName>
    </recommendedName>
</protein>
<reference evidence="3" key="7">
    <citation type="journal article" date="2017" name="Sci. Rep.">
        <title>Genomic features, phylogenetic relationships, and comparative genomics of Elizabethkingia anophelis strain EM361-97 isolated in Taiwan.</title>
        <authorList>
            <person name="Lin J.N."/>
            <person name="Lai C.H."/>
            <person name="Yang C.H."/>
            <person name="Huang Y.H."/>
            <person name="Lin H.H."/>
        </authorList>
    </citation>
    <scope>NUCLEOTIDE SEQUENCE</scope>
</reference>
<name>A0A455ZFN0_9FLAO</name>
<reference evidence="3" key="4">
    <citation type="journal article" date="2016" name="Sci. Rep.">
        <title>Genomic epidemiology and global diversity of the emerging bacterial pathogen Elizabethkingia anophelis.</title>
        <authorList>
            <person name="Breurec S."/>
            <person name="Criscuolo A."/>
            <person name="Diancourt L."/>
            <person name="Rendueles O."/>
            <person name="Vandenbogaert M."/>
            <person name="Passet V."/>
            <person name="Caro V."/>
            <person name="Rocha E.P."/>
            <person name="Touchon M."/>
            <person name="Brisse S."/>
        </authorList>
    </citation>
    <scope>NUCLEOTIDE SEQUENCE</scope>
</reference>
<feature type="domain" description="HTH cro/C1-type" evidence="1">
    <location>
        <begin position="48"/>
        <end position="102"/>
    </location>
</feature>
<dbReference type="PROSITE" id="PS50943">
    <property type="entry name" value="HTH_CROC1"/>
    <property type="match status" value="1"/>
</dbReference>
<dbReference type="InterPro" id="IPR001387">
    <property type="entry name" value="Cro/C1-type_HTH"/>
</dbReference>
<evidence type="ECO:0000259" key="1">
    <source>
        <dbReference type="PROSITE" id="PS50943"/>
    </source>
</evidence>
<dbReference type="SUPFAM" id="SSF47413">
    <property type="entry name" value="lambda repressor-like DNA-binding domains"/>
    <property type="match status" value="1"/>
</dbReference>
<evidence type="ECO:0000313" key="3">
    <source>
        <dbReference type="EMBL" id="DAC75647.1"/>
    </source>
</evidence>
<reference evidence="3" key="1">
    <citation type="journal article" date="2014" name="Genome Biol. Evol.">
        <title>Comparative genomic analysis of malaria mosquito vector-associated novel pathogen Elizabethkingia anophelis.</title>
        <authorList>
            <person name="Teo J."/>
            <person name="Tan S.Y."/>
            <person name="Liu Y."/>
            <person name="Tay M."/>
            <person name="Ding Y."/>
            <person name="Li Y."/>
            <person name="Kjelleberg S."/>
            <person name="Givskov M."/>
            <person name="Lin R.T."/>
            <person name="Yang L."/>
        </authorList>
    </citation>
    <scope>NUCLEOTIDE SEQUENCE</scope>
</reference>
<dbReference type="SMART" id="SM00530">
    <property type="entry name" value="HTH_XRE"/>
    <property type="match status" value="1"/>
</dbReference>
<dbReference type="EMBL" id="BK010608">
    <property type="protein sequence ID" value="DAC75647.1"/>
    <property type="molecule type" value="Genomic_DNA"/>
</dbReference>
<dbReference type="Gene3D" id="1.10.260.40">
    <property type="entry name" value="lambda repressor-like DNA-binding domains"/>
    <property type="match status" value="1"/>
</dbReference>
<dbReference type="GeneID" id="56686051"/>
<accession>A0A455ZFN0</accession>
<reference evidence="3" key="8">
    <citation type="journal article" date="2018" name="J. ISSAAS">
        <title>In Silico Identification of Three Types of Integrative and Conjugative Elements (ICEs) in Elizabethkingia anophelis Strains Isolated from Around the World.</title>
        <authorList>
            <person name="Xu J."/>
            <person name="Pei D."/>
            <person name="Nicholson A."/>
            <person name="Lan Y."/>
            <person name="Xia Q."/>
        </authorList>
    </citation>
    <scope>NUCLEOTIDE SEQUENCE</scope>
</reference>
<dbReference type="Pfam" id="PF01381">
    <property type="entry name" value="HTH_3"/>
    <property type="match status" value="1"/>
</dbReference>